<proteinExistence type="predicted"/>
<evidence type="ECO:0000313" key="2">
    <source>
        <dbReference type="Proteomes" id="UP000325315"/>
    </source>
</evidence>
<evidence type="ECO:0000313" key="1">
    <source>
        <dbReference type="EMBL" id="KAA3476928.1"/>
    </source>
</evidence>
<reference evidence="2" key="1">
    <citation type="journal article" date="2019" name="Plant Biotechnol. J.">
        <title>Genome sequencing of the Australian wild diploid species Gossypium australe highlights disease resistance and delayed gland morphogenesis.</title>
        <authorList>
            <person name="Cai Y."/>
            <person name="Cai X."/>
            <person name="Wang Q."/>
            <person name="Wang P."/>
            <person name="Zhang Y."/>
            <person name="Cai C."/>
            <person name="Xu Y."/>
            <person name="Wang K."/>
            <person name="Zhou Z."/>
            <person name="Wang C."/>
            <person name="Geng S."/>
            <person name="Li B."/>
            <person name="Dong Q."/>
            <person name="Hou Y."/>
            <person name="Wang H."/>
            <person name="Ai P."/>
            <person name="Liu Z."/>
            <person name="Yi F."/>
            <person name="Sun M."/>
            <person name="An G."/>
            <person name="Cheng J."/>
            <person name="Zhang Y."/>
            <person name="Shi Q."/>
            <person name="Xie Y."/>
            <person name="Shi X."/>
            <person name="Chang Y."/>
            <person name="Huang F."/>
            <person name="Chen Y."/>
            <person name="Hong S."/>
            <person name="Mi L."/>
            <person name="Sun Q."/>
            <person name="Zhang L."/>
            <person name="Zhou B."/>
            <person name="Peng R."/>
            <person name="Zhang X."/>
            <person name="Liu F."/>
        </authorList>
    </citation>
    <scope>NUCLEOTIDE SEQUENCE [LARGE SCALE GENOMIC DNA]</scope>
    <source>
        <strain evidence="2">cv. PA1801</strain>
    </source>
</reference>
<dbReference type="AlphaFoldDB" id="A0A5B6W6S9"/>
<keyword evidence="2" id="KW-1185">Reference proteome</keyword>
<dbReference type="SUPFAM" id="SSF53098">
    <property type="entry name" value="Ribonuclease H-like"/>
    <property type="match status" value="1"/>
</dbReference>
<comment type="caution">
    <text evidence="1">The sequence shown here is derived from an EMBL/GenBank/DDBJ whole genome shotgun (WGS) entry which is preliminary data.</text>
</comment>
<protein>
    <submittedName>
        <fullName evidence="1">Retrovirus-related Pol polyprotein from transposon 412 family</fullName>
    </submittedName>
</protein>
<accession>A0A5B6W6S9</accession>
<dbReference type="Proteomes" id="UP000325315">
    <property type="component" value="Unassembled WGS sequence"/>
</dbReference>
<dbReference type="EMBL" id="SMMG02000004">
    <property type="protein sequence ID" value="KAA3476928.1"/>
    <property type="molecule type" value="Genomic_DNA"/>
</dbReference>
<name>A0A5B6W6S9_9ROSI</name>
<organism evidence="1 2">
    <name type="scientific">Gossypium australe</name>
    <dbReference type="NCBI Taxonomy" id="47621"/>
    <lineage>
        <taxon>Eukaryota</taxon>
        <taxon>Viridiplantae</taxon>
        <taxon>Streptophyta</taxon>
        <taxon>Embryophyta</taxon>
        <taxon>Tracheophyta</taxon>
        <taxon>Spermatophyta</taxon>
        <taxon>Magnoliopsida</taxon>
        <taxon>eudicotyledons</taxon>
        <taxon>Gunneridae</taxon>
        <taxon>Pentapetalae</taxon>
        <taxon>rosids</taxon>
        <taxon>malvids</taxon>
        <taxon>Malvales</taxon>
        <taxon>Malvaceae</taxon>
        <taxon>Malvoideae</taxon>
        <taxon>Gossypium</taxon>
    </lineage>
</organism>
<sequence>MVLEYGLFWPTIFRDAYIFCKFVKKVKTFGTPRALISDQGTHFYKKVVYVLMKKYGSDRKDWSLQLNNVLWAYQTTYKGPIDM</sequence>
<gene>
    <name evidence="1" type="ORF">EPI10_010859</name>
</gene>
<dbReference type="InterPro" id="IPR012337">
    <property type="entry name" value="RNaseH-like_sf"/>
</dbReference>